<dbReference type="AlphaFoldDB" id="A0A066RV05"/>
<dbReference type="Proteomes" id="UP000027192">
    <property type="component" value="Unassembled WGS sequence"/>
</dbReference>
<comment type="caution">
    <text evidence="2">The sequence shown here is derived from an EMBL/GenBank/DDBJ whole genome shotgun (WGS) entry which is preliminary data.</text>
</comment>
<name>A0A066RV05_9GAMM</name>
<proteinExistence type="predicted"/>
<feature type="transmembrane region" description="Helical" evidence="1">
    <location>
        <begin position="59"/>
        <end position="81"/>
    </location>
</feature>
<reference evidence="2 3" key="1">
    <citation type="submission" date="2014-04" db="EMBL/GenBank/DDBJ databases">
        <title>Draft genome sequence of Photobacterium halotolerans S2753: a solonamide, ngercheumicin and holomycin producer.</title>
        <authorList>
            <person name="Machado H.R."/>
            <person name="Gram L."/>
        </authorList>
    </citation>
    <scope>NUCLEOTIDE SEQUENCE [LARGE SCALE GENOMIC DNA]</scope>
    <source>
        <strain evidence="2 3">S2753</strain>
    </source>
</reference>
<accession>A0A066RV05</accession>
<evidence type="ECO:0000256" key="1">
    <source>
        <dbReference type="SAM" id="Phobius"/>
    </source>
</evidence>
<keyword evidence="3" id="KW-1185">Reference proteome</keyword>
<sequence>MSGLKTALKKSIIYLGMMIILALVFQFTFGRIAHGTTIVAALMVSIALALRLQVKHLPVLYVLVAAFLGLDRKMHWFLLVAPKAEHLIFVATNAIFYCLPVFGALILEKVCRKCERLIG</sequence>
<dbReference type="EMBL" id="JMIB01000026">
    <property type="protein sequence ID" value="KDM91188.1"/>
    <property type="molecule type" value="Genomic_DNA"/>
</dbReference>
<feature type="transmembrane region" description="Helical" evidence="1">
    <location>
        <begin position="87"/>
        <end position="107"/>
    </location>
</feature>
<evidence type="ECO:0000313" key="3">
    <source>
        <dbReference type="Proteomes" id="UP000027192"/>
    </source>
</evidence>
<feature type="transmembrane region" description="Helical" evidence="1">
    <location>
        <begin position="35"/>
        <end position="52"/>
    </location>
</feature>
<organism evidence="2 3">
    <name type="scientific">Photobacterium galatheae</name>
    <dbReference type="NCBI Taxonomy" id="1654360"/>
    <lineage>
        <taxon>Bacteria</taxon>
        <taxon>Pseudomonadati</taxon>
        <taxon>Pseudomonadota</taxon>
        <taxon>Gammaproteobacteria</taxon>
        <taxon>Vibrionales</taxon>
        <taxon>Vibrionaceae</taxon>
        <taxon>Photobacterium</taxon>
    </lineage>
</organism>
<protein>
    <submittedName>
        <fullName evidence="2">Uncharacterized protein</fullName>
    </submittedName>
</protein>
<feature type="transmembrane region" description="Helical" evidence="1">
    <location>
        <begin position="12"/>
        <end position="29"/>
    </location>
</feature>
<keyword evidence="1" id="KW-0472">Membrane</keyword>
<keyword evidence="1" id="KW-1133">Transmembrane helix</keyword>
<dbReference type="RefSeq" id="WP_036753446.1">
    <property type="nucleotide sequence ID" value="NZ_JAGSGC010000009.1"/>
</dbReference>
<gene>
    <name evidence="2" type="ORF">EA58_13650</name>
</gene>
<keyword evidence="1" id="KW-0812">Transmembrane</keyword>
<evidence type="ECO:0000313" key="2">
    <source>
        <dbReference type="EMBL" id="KDM91188.1"/>
    </source>
</evidence>